<dbReference type="EMBL" id="FUZF01000008">
    <property type="protein sequence ID" value="SKB73625.1"/>
    <property type="molecule type" value="Genomic_DNA"/>
</dbReference>
<dbReference type="RefSeq" id="WP_079643010.1">
    <property type="nucleotide sequence ID" value="NZ_FUZF01000008.1"/>
</dbReference>
<gene>
    <name evidence="1" type="ORF">SAMN05660841_02070</name>
</gene>
<dbReference type="PANTHER" id="PTHR36436">
    <property type="entry name" value="SLL5081 PROTEIN"/>
    <property type="match status" value="1"/>
</dbReference>
<dbReference type="InterPro" id="IPR015315">
    <property type="entry name" value="DUF1963"/>
</dbReference>
<dbReference type="AlphaFoldDB" id="A0A1T5DPM6"/>
<organism evidence="1 2">
    <name type="scientific">Sphingobacterium nematocida</name>
    <dbReference type="NCBI Taxonomy" id="1513896"/>
    <lineage>
        <taxon>Bacteria</taxon>
        <taxon>Pseudomonadati</taxon>
        <taxon>Bacteroidota</taxon>
        <taxon>Sphingobacteriia</taxon>
        <taxon>Sphingobacteriales</taxon>
        <taxon>Sphingobacteriaceae</taxon>
        <taxon>Sphingobacterium</taxon>
    </lineage>
</organism>
<dbReference type="OrthoDB" id="8856529at2"/>
<dbReference type="PANTHER" id="PTHR36436:SF6">
    <property type="entry name" value="SLL5081 PROTEIN"/>
    <property type="match status" value="1"/>
</dbReference>
<accession>A0A1T5DPM6</accession>
<evidence type="ECO:0000313" key="2">
    <source>
        <dbReference type="Proteomes" id="UP000190150"/>
    </source>
</evidence>
<dbReference type="SUPFAM" id="SSF103032">
    <property type="entry name" value="Hypothetical protein YwqG"/>
    <property type="match status" value="1"/>
</dbReference>
<sequence length="272" mass="31120">MLKEIIKYVDDNIKENEEVIKSLLAHSIGFQLNGTKEDSISKIGGMPSMDKNLFPCLNGEPLTFIGQIDLSEISSANDILPSTGLLLFFVYTGDLGYRYPDRKGEFRVVYLDEISSTPEFVQVIDEKCQLMSFFQFYTFPSYQEGVVEKKNISNDDLNTIDEIQEHILWGLENDYDAPHQILGHPHAIQGTVRFWWAASYLNIDPTVEDFSEDERGQIDVIEDEFLLLLQLNFLDSKIDIKTFGDSVVYFGIHKEDLRSNSFENAVLVMQCT</sequence>
<dbReference type="Proteomes" id="UP000190150">
    <property type="component" value="Unassembled WGS sequence"/>
</dbReference>
<evidence type="ECO:0000313" key="1">
    <source>
        <dbReference type="EMBL" id="SKB73625.1"/>
    </source>
</evidence>
<dbReference type="Gene3D" id="2.30.320.10">
    <property type="entry name" value="YwqG-like"/>
    <property type="match status" value="1"/>
</dbReference>
<proteinExistence type="predicted"/>
<protein>
    <submittedName>
        <fullName evidence="1">Uncharacterized protein YwqG</fullName>
    </submittedName>
</protein>
<dbReference type="Pfam" id="PF09234">
    <property type="entry name" value="DUF1963"/>
    <property type="match status" value="1"/>
</dbReference>
<name>A0A1T5DPM6_9SPHI</name>
<keyword evidence="2" id="KW-1185">Reference proteome</keyword>
<dbReference type="InterPro" id="IPR035948">
    <property type="entry name" value="YwqG-like_sf"/>
</dbReference>
<reference evidence="2" key="1">
    <citation type="submission" date="2017-02" db="EMBL/GenBank/DDBJ databases">
        <authorList>
            <person name="Varghese N."/>
            <person name="Submissions S."/>
        </authorList>
    </citation>
    <scope>NUCLEOTIDE SEQUENCE [LARGE SCALE GENOMIC DNA]</scope>
    <source>
        <strain evidence="2">DSM 24091</strain>
    </source>
</reference>